<feature type="compositionally biased region" description="Basic and acidic residues" evidence="10">
    <location>
        <begin position="356"/>
        <end position="367"/>
    </location>
</feature>
<evidence type="ECO:0000313" key="12">
    <source>
        <dbReference type="EMBL" id="KZT40469.1"/>
    </source>
</evidence>
<dbReference type="PRINTS" id="PR01179">
    <property type="entry name" value="ODADCRBXLASE"/>
</dbReference>
<sequence length="491" mass="53322">MSTVQVLHVQPAVDFSHELYLEDIYQNAVISLKAEEHLDNRVASEADNDDVLDLFEGLPPMHSGPVDKLIREGIRNSATASLSSEVDAEQAFFVADLSVVYQQFKRWTRCLPGIEPFYAVKCNPDPYVLRLLAALGTGFDCASHGEISQVLSMGSIDPSRIIFANPCKALSFIRHAKKSSVDMMTFDNADELYKIQRVHPTAKLVIRILTDDSQSIVRLGLKFGAPLANVPELLAKAKQLGLDVIGVSFHVGSGCKDPLAFEDAVFRARTAFDMGVEAGYRFTLLDVGGGFEDDGFEVTASVLSGALVKCFGGLMKNGVRVIAEPGRFFVSKAFTLAANVIARRAGGGGSGQEAPRAPEGETSKNDEIEGDQTMYYINEGVYGAFNCILFDHQKVEPIPLTIGRELVGDDLRKDPVVRCSVWGPTCDSIDCVRGDAMLPEKLEVGDWLGFRQMGAYTICAASQFNGFERSGVVYTRGVGSGRLGVEKALVP</sequence>
<evidence type="ECO:0000256" key="5">
    <source>
        <dbReference type="ARBA" id="ARBA00034115"/>
    </source>
</evidence>
<evidence type="ECO:0000256" key="1">
    <source>
        <dbReference type="ARBA" id="ARBA00001933"/>
    </source>
</evidence>
<dbReference type="PANTHER" id="PTHR11482">
    <property type="entry name" value="ARGININE/DIAMINOPIMELATE/ORNITHINE DECARBOXYLASE"/>
    <property type="match status" value="1"/>
</dbReference>
<evidence type="ECO:0000256" key="7">
    <source>
        <dbReference type="ARBA" id="ARBA00046672"/>
    </source>
</evidence>
<name>A0A166FB64_9AGAM</name>
<evidence type="ECO:0000256" key="4">
    <source>
        <dbReference type="ARBA" id="ARBA00023239"/>
    </source>
</evidence>
<organism evidence="12 13">
    <name type="scientific">Sistotremastrum suecicum HHB10207 ss-3</name>
    <dbReference type="NCBI Taxonomy" id="1314776"/>
    <lineage>
        <taxon>Eukaryota</taxon>
        <taxon>Fungi</taxon>
        <taxon>Dikarya</taxon>
        <taxon>Basidiomycota</taxon>
        <taxon>Agaricomycotina</taxon>
        <taxon>Agaricomycetes</taxon>
        <taxon>Sistotremastrales</taxon>
        <taxon>Sistotremastraceae</taxon>
        <taxon>Sistotremastrum</taxon>
    </lineage>
</organism>
<dbReference type="SUPFAM" id="SSF51419">
    <property type="entry name" value="PLP-binding barrel"/>
    <property type="match status" value="1"/>
</dbReference>
<dbReference type="InterPro" id="IPR022653">
    <property type="entry name" value="De-COase2_pyr-phos_BS"/>
</dbReference>
<comment type="cofactor">
    <cofactor evidence="1 9">
        <name>pyridoxal 5'-phosphate</name>
        <dbReference type="ChEBI" id="CHEBI:597326"/>
    </cofactor>
</comment>
<comment type="catalytic activity">
    <reaction evidence="8">
        <text>L-ornithine + H(+) = putrescine + CO2</text>
        <dbReference type="Rhea" id="RHEA:22964"/>
        <dbReference type="ChEBI" id="CHEBI:15378"/>
        <dbReference type="ChEBI" id="CHEBI:16526"/>
        <dbReference type="ChEBI" id="CHEBI:46911"/>
        <dbReference type="ChEBI" id="CHEBI:326268"/>
        <dbReference type="EC" id="4.1.1.17"/>
    </reaction>
</comment>
<evidence type="ECO:0000313" key="13">
    <source>
        <dbReference type="Proteomes" id="UP000076798"/>
    </source>
</evidence>
<dbReference type="PANTHER" id="PTHR11482:SF6">
    <property type="entry name" value="ORNITHINE DECARBOXYLASE 1-RELATED"/>
    <property type="match status" value="1"/>
</dbReference>
<dbReference type="Proteomes" id="UP000076798">
    <property type="component" value="Unassembled WGS sequence"/>
</dbReference>
<evidence type="ECO:0000256" key="2">
    <source>
        <dbReference type="ARBA" id="ARBA00008872"/>
    </source>
</evidence>
<dbReference type="Gene3D" id="2.40.37.10">
    <property type="entry name" value="Lyase, Ornithine Decarboxylase, Chain A, domain 1"/>
    <property type="match status" value="1"/>
</dbReference>
<evidence type="ECO:0000256" key="10">
    <source>
        <dbReference type="SAM" id="MobiDB-lite"/>
    </source>
</evidence>
<dbReference type="InterPro" id="IPR009006">
    <property type="entry name" value="Ala_racemase/Decarboxylase_C"/>
</dbReference>
<dbReference type="InterPro" id="IPR022644">
    <property type="entry name" value="De-COase2_N"/>
</dbReference>
<evidence type="ECO:0000256" key="3">
    <source>
        <dbReference type="ARBA" id="ARBA00022898"/>
    </source>
</evidence>
<dbReference type="InterPro" id="IPR002433">
    <property type="entry name" value="Orn_de-COase"/>
</dbReference>
<feature type="region of interest" description="Disordered" evidence="10">
    <location>
        <begin position="346"/>
        <end position="368"/>
    </location>
</feature>
<dbReference type="InterPro" id="IPR000183">
    <property type="entry name" value="Orn/DAP/Arg_de-COase"/>
</dbReference>
<dbReference type="AlphaFoldDB" id="A0A166FB64"/>
<dbReference type="GO" id="GO:0005737">
    <property type="term" value="C:cytoplasm"/>
    <property type="evidence" value="ECO:0007669"/>
    <property type="project" value="TreeGrafter"/>
</dbReference>
<reference evidence="12 13" key="1">
    <citation type="journal article" date="2016" name="Mol. Biol. Evol.">
        <title>Comparative Genomics of Early-Diverging Mushroom-Forming Fungi Provides Insights into the Origins of Lignocellulose Decay Capabilities.</title>
        <authorList>
            <person name="Nagy L.G."/>
            <person name="Riley R."/>
            <person name="Tritt A."/>
            <person name="Adam C."/>
            <person name="Daum C."/>
            <person name="Floudas D."/>
            <person name="Sun H."/>
            <person name="Yadav J.S."/>
            <person name="Pangilinan J."/>
            <person name="Larsson K.H."/>
            <person name="Matsuura K."/>
            <person name="Barry K."/>
            <person name="Labutti K."/>
            <person name="Kuo R."/>
            <person name="Ohm R.A."/>
            <person name="Bhattacharya S.S."/>
            <person name="Shirouzu T."/>
            <person name="Yoshinaga Y."/>
            <person name="Martin F.M."/>
            <person name="Grigoriev I.V."/>
            <person name="Hibbett D.S."/>
        </authorList>
    </citation>
    <scope>NUCLEOTIDE SEQUENCE [LARGE SCALE GENOMIC DNA]</scope>
    <source>
        <strain evidence="12 13">HHB10207 ss-3</strain>
    </source>
</reference>
<dbReference type="InterPro" id="IPR029066">
    <property type="entry name" value="PLP-binding_barrel"/>
</dbReference>
<comment type="subunit">
    <text evidence="7">Homodimer. Only the dimer is catalytically active, as the active sites are constructed of residues from both monomers.</text>
</comment>
<proteinExistence type="inferred from homology"/>
<feature type="modified residue" description="N6-(pyridoxal phosphate)lysine" evidence="9">
    <location>
        <position position="121"/>
    </location>
</feature>
<keyword evidence="4" id="KW-0456">Lyase</keyword>
<gene>
    <name evidence="12" type="ORF">SISSUDRAFT_1070195</name>
</gene>
<dbReference type="GO" id="GO:0033387">
    <property type="term" value="P:putrescine biosynthetic process from arginine, via ornithine"/>
    <property type="evidence" value="ECO:0007669"/>
    <property type="project" value="TreeGrafter"/>
</dbReference>
<keyword evidence="3 9" id="KW-0663">Pyridoxal phosphate</keyword>
<accession>A0A166FB64</accession>
<feature type="domain" description="Orn/DAP/Arg decarboxylase 2 N-terminal" evidence="11">
    <location>
        <begin position="99"/>
        <end position="331"/>
    </location>
</feature>
<dbReference type="EC" id="4.1.1.17" evidence="6"/>
<evidence type="ECO:0000259" key="11">
    <source>
        <dbReference type="Pfam" id="PF02784"/>
    </source>
</evidence>
<dbReference type="PROSITE" id="PS00878">
    <property type="entry name" value="ODR_DC_2_1"/>
    <property type="match status" value="1"/>
</dbReference>
<comment type="similarity">
    <text evidence="2">Belongs to the Orn/Lys/Arg decarboxylase class-II family.</text>
</comment>
<evidence type="ECO:0000256" key="6">
    <source>
        <dbReference type="ARBA" id="ARBA00034138"/>
    </source>
</evidence>
<dbReference type="STRING" id="1314776.A0A166FB64"/>
<dbReference type="SUPFAM" id="SSF50621">
    <property type="entry name" value="Alanine racemase C-terminal domain-like"/>
    <property type="match status" value="1"/>
</dbReference>
<dbReference type="PRINTS" id="PR01182">
    <property type="entry name" value="ORNDCRBXLASE"/>
</dbReference>
<comment type="pathway">
    <text evidence="5">Amine and polyamine biosynthesis; putrescine biosynthesis via L-ornithine pathway; putrescine from L-ornithine: step 1/1.</text>
</comment>
<feature type="active site" description="Proton donor" evidence="9">
    <location>
        <position position="426"/>
    </location>
</feature>
<evidence type="ECO:0000256" key="9">
    <source>
        <dbReference type="PIRSR" id="PIRSR600183-50"/>
    </source>
</evidence>
<dbReference type="CDD" id="cd00622">
    <property type="entry name" value="PLPDE_III_ODC"/>
    <property type="match status" value="1"/>
</dbReference>
<protein>
    <recommendedName>
        <fullName evidence="6">ornithine decarboxylase</fullName>
        <ecNumber evidence="6">4.1.1.17</ecNumber>
    </recommendedName>
</protein>
<dbReference type="OrthoDB" id="5034579at2759"/>
<keyword evidence="13" id="KW-1185">Reference proteome</keyword>
<dbReference type="EMBL" id="KV428032">
    <property type="protein sequence ID" value="KZT40469.1"/>
    <property type="molecule type" value="Genomic_DNA"/>
</dbReference>
<dbReference type="FunFam" id="3.20.20.10:FF:000005">
    <property type="entry name" value="Ornithine decarboxylase"/>
    <property type="match status" value="1"/>
</dbReference>
<dbReference type="GO" id="GO:0004586">
    <property type="term" value="F:ornithine decarboxylase activity"/>
    <property type="evidence" value="ECO:0007669"/>
    <property type="project" value="UniProtKB-EC"/>
</dbReference>
<dbReference type="Gene3D" id="3.20.20.10">
    <property type="entry name" value="Alanine racemase"/>
    <property type="match status" value="1"/>
</dbReference>
<evidence type="ECO:0000256" key="8">
    <source>
        <dbReference type="ARBA" id="ARBA00049127"/>
    </source>
</evidence>
<dbReference type="Pfam" id="PF02784">
    <property type="entry name" value="Orn_Arg_deC_N"/>
    <property type="match status" value="1"/>
</dbReference>